<feature type="transmembrane region" description="Helical" evidence="1">
    <location>
        <begin position="85"/>
        <end position="103"/>
    </location>
</feature>
<dbReference type="Proteomes" id="UP000617555">
    <property type="component" value="Unassembled WGS sequence"/>
</dbReference>
<accession>A0ABQ1IKP6</accession>
<keyword evidence="1" id="KW-0812">Transmembrane</keyword>
<gene>
    <name evidence="2" type="ORF">GCM10011607_02190</name>
</gene>
<comment type="caution">
    <text evidence="2">The sequence shown here is derived from an EMBL/GenBank/DDBJ whole genome shotgun (WGS) entry which is preliminary data.</text>
</comment>
<protein>
    <submittedName>
        <fullName evidence="2">Uncharacterized protein</fullName>
    </submittedName>
</protein>
<organism evidence="2 3">
    <name type="scientific">Shewanella inventionis</name>
    <dbReference type="NCBI Taxonomy" id="1738770"/>
    <lineage>
        <taxon>Bacteria</taxon>
        <taxon>Pseudomonadati</taxon>
        <taxon>Pseudomonadota</taxon>
        <taxon>Gammaproteobacteria</taxon>
        <taxon>Alteromonadales</taxon>
        <taxon>Shewanellaceae</taxon>
        <taxon>Shewanella</taxon>
    </lineage>
</organism>
<keyword evidence="1" id="KW-1133">Transmembrane helix</keyword>
<name>A0ABQ1IKP6_9GAMM</name>
<evidence type="ECO:0000313" key="2">
    <source>
        <dbReference type="EMBL" id="GGB45662.1"/>
    </source>
</evidence>
<sequence length="138" mass="15537">MKNELPDIYVKLVNIFIFLSWVATTSVVVLALFSNSSTSQLVVGQIIENWSTTILPIVSISIVCGFPWFKLILTEFDICHVPRKIGFSIFSFCIALFFYEPISKAPAEGVVYNTLFCVLLILIVYPITRILNLNEANP</sequence>
<reference evidence="3" key="1">
    <citation type="journal article" date="2019" name="Int. J. Syst. Evol. Microbiol.">
        <title>The Global Catalogue of Microorganisms (GCM) 10K type strain sequencing project: providing services to taxonomists for standard genome sequencing and annotation.</title>
        <authorList>
            <consortium name="The Broad Institute Genomics Platform"/>
            <consortium name="The Broad Institute Genome Sequencing Center for Infectious Disease"/>
            <person name="Wu L."/>
            <person name="Ma J."/>
        </authorList>
    </citation>
    <scope>NUCLEOTIDE SEQUENCE [LARGE SCALE GENOMIC DNA]</scope>
    <source>
        <strain evidence="3">CGMCC 1.15339</strain>
    </source>
</reference>
<keyword evidence="3" id="KW-1185">Reference proteome</keyword>
<feature type="transmembrane region" description="Helical" evidence="1">
    <location>
        <begin position="12"/>
        <end position="33"/>
    </location>
</feature>
<feature type="transmembrane region" description="Helical" evidence="1">
    <location>
        <begin position="109"/>
        <end position="128"/>
    </location>
</feature>
<keyword evidence="1" id="KW-0472">Membrane</keyword>
<feature type="transmembrane region" description="Helical" evidence="1">
    <location>
        <begin position="53"/>
        <end position="73"/>
    </location>
</feature>
<dbReference type="EMBL" id="BMII01000001">
    <property type="protein sequence ID" value="GGB45662.1"/>
    <property type="molecule type" value="Genomic_DNA"/>
</dbReference>
<evidence type="ECO:0000256" key="1">
    <source>
        <dbReference type="SAM" id="Phobius"/>
    </source>
</evidence>
<evidence type="ECO:0000313" key="3">
    <source>
        <dbReference type="Proteomes" id="UP000617555"/>
    </source>
</evidence>
<proteinExistence type="predicted"/>